<organism evidence="2 3">
    <name type="scientific">Microlunatus parietis</name>
    <dbReference type="NCBI Taxonomy" id="682979"/>
    <lineage>
        <taxon>Bacteria</taxon>
        <taxon>Bacillati</taxon>
        <taxon>Actinomycetota</taxon>
        <taxon>Actinomycetes</taxon>
        <taxon>Propionibacteriales</taxon>
        <taxon>Propionibacteriaceae</taxon>
        <taxon>Microlunatus</taxon>
    </lineage>
</organism>
<dbReference type="Proteomes" id="UP000569914">
    <property type="component" value="Unassembled WGS sequence"/>
</dbReference>
<proteinExistence type="predicted"/>
<dbReference type="RefSeq" id="WP_312879642.1">
    <property type="nucleotide sequence ID" value="NZ_JACCBU010000001.1"/>
</dbReference>
<name>A0A7Y9LG61_9ACTN</name>
<feature type="transmembrane region" description="Helical" evidence="1">
    <location>
        <begin position="42"/>
        <end position="61"/>
    </location>
</feature>
<evidence type="ECO:0000313" key="2">
    <source>
        <dbReference type="EMBL" id="NYE75538.1"/>
    </source>
</evidence>
<sequence length="152" mass="16683">MGYSERLLPPLSWWLITLLGAAVLWPVIGIAVGFWWGLAVAAAVFAVIGAMLLAGSVMITVDADGLRVGRAWIEHRYLAEVRPLDAEQTRSRRGPTADARAYLVLRPYLKEAVEIALDDPADPVPYWLVSSRHPERLADALRDAAARTTPRG</sequence>
<keyword evidence="1" id="KW-0472">Membrane</keyword>
<accession>A0A7Y9LG61</accession>
<dbReference type="AlphaFoldDB" id="A0A7Y9LG61"/>
<evidence type="ECO:0000313" key="3">
    <source>
        <dbReference type="Proteomes" id="UP000569914"/>
    </source>
</evidence>
<gene>
    <name evidence="2" type="ORF">BKA15_006867</name>
</gene>
<dbReference type="EMBL" id="JACCBU010000001">
    <property type="protein sequence ID" value="NYE75538.1"/>
    <property type="molecule type" value="Genomic_DNA"/>
</dbReference>
<reference evidence="2 3" key="1">
    <citation type="submission" date="2020-07" db="EMBL/GenBank/DDBJ databases">
        <title>Sequencing the genomes of 1000 actinobacteria strains.</title>
        <authorList>
            <person name="Klenk H.-P."/>
        </authorList>
    </citation>
    <scope>NUCLEOTIDE SEQUENCE [LARGE SCALE GENOMIC DNA]</scope>
    <source>
        <strain evidence="2 3">DSM 22083</strain>
    </source>
</reference>
<keyword evidence="1" id="KW-1133">Transmembrane helix</keyword>
<keyword evidence="3" id="KW-1185">Reference proteome</keyword>
<evidence type="ECO:0000256" key="1">
    <source>
        <dbReference type="SAM" id="Phobius"/>
    </source>
</evidence>
<dbReference type="Pfam" id="PF11292">
    <property type="entry name" value="DUF3093"/>
    <property type="match status" value="1"/>
</dbReference>
<evidence type="ECO:0008006" key="4">
    <source>
        <dbReference type="Google" id="ProtNLM"/>
    </source>
</evidence>
<comment type="caution">
    <text evidence="2">The sequence shown here is derived from an EMBL/GenBank/DDBJ whole genome shotgun (WGS) entry which is preliminary data.</text>
</comment>
<feature type="transmembrane region" description="Helical" evidence="1">
    <location>
        <begin position="12"/>
        <end position="36"/>
    </location>
</feature>
<protein>
    <recommendedName>
        <fullName evidence="4">DUF3093 domain-containing protein</fullName>
    </recommendedName>
</protein>
<dbReference type="InterPro" id="IPR021443">
    <property type="entry name" value="DUF3093"/>
</dbReference>
<keyword evidence="1" id="KW-0812">Transmembrane</keyword>